<evidence type="ECO:0000259" key="4">
    <source>
        <dbReference type="PROSITE" id="PS51462"/>
    </source>
</evidence>
<dbReference type="AlphaFoldDB" id="A0AAJ5UCU0"/>
<dbReference type="PROSITE" id="PS00893">
    <property type="entry name" value="NUDIX_BOX"/>
    <property type="match status" value="1"/>
</dbReference>
<dbReference type="Proteomes" id="UP001210130">
    <property type="component" value="Chromosome"/>
</dbReference>
<dbReference type="Gene3D" id="3.90.79.10">
    <property type="entry name" value="Nucleoside Triphosphate Pyrophosphohydrolase"/>
    <property type="match status" value="1"/>
</dbReference>
<dbReference type="PRINTS" id="PR00502">
    <property type="entry name" value="NUDIXFAMILY"/>
</dbReference>
<feature type="domain" description="Nudix hydrolase" evidence="4">
    <location>
        <begin position="16"/>
        <end position="145"/>
    </location>
</feature>
<name>A0AAJ5UCU0_9ENTR</name>
<dbReference type="PANTHER" id="PTHR43046:SF2">
    <property type="entry name" value="8-OXO-DGTP DIPHOSPHATASE-RELATED"/>
    <property type="match status" value="1"/>
</dbReference>
<dbReference type="Pfam" id="PF00293">
    <property type="entry name" value="NUDIX"/>
    <property type="match status" value="1"/>
</dbReference>
<dbReference type="SUPFAM" id="SSF55811">
    <property type="entry name" value="Nudix"/>
    <property type="match status" value="1"/>
</dbReference>
<dbReference type="InterPro" id="IPR000086">
    <property type="entry name" value="NUDIX_hydrolase_dom"/>
</dbReference>
<evidence type="ECO:0000256" key="2">
    <source>
        <dbReference type="ARBA" id="ARBA00022801"/>
    </source>
</evidence>
<evidence type="ECO:0000313" key="6">
    <source>
        <dbReference type="Proteomes" id="UP001210130"/>
    </source>
</evidence>
<keyword evidence="2 3" id="KW-0378">Hydrolase</keyword>
<dbReference type="InterPro" id="IPR020084">
    <property type="entry name" value="NUDIX_hydrolase_CS"/>
</dbReference>
<gene>
    <name evidence="5" type="ORF">OR613_14340</name>
</gene>
<dbReference type="GO" id="GO:0016787">
    <property type="term" value="F:hydrolase activity"/>
    <property type="evidence" value="ECO:0007669"/>
    <property type="project" value="UniProtKB-KW"/>
</dbReference>
<dbReference type="InterPro" id="IPR015797">
    <property type="entry name" value="NUDIX_hydrolase-like_dom_sf"/>
</dbReference>
<comment type="cofactor">
    <cofactor evidence="1">
        <name>Mg(2+)</name>
        <dbReference type="ChEBI" id="CHEBI:18420"/>
    </cofactor>
</comment>
<sequence length="157" mass="18004">MSYVSEIRSIIGHRMLLLAGANVILVRDDGYILLQQRKDTTWGLPGGLLEPGESLEETAIREVKEETNLDIKHLDFLKIFSGAEYTFTLPNKDEINVITALYSAEIWSGEILNDPTEGLAIEFYPPDQLPLPMNEEYLTYIRFYLRHKAEKRCQQAL</sequence>
<evidence type="ECO:0000256" key="3">
    <source>
        <dbReference type="RuleBase" id="RU003476"/>
    </source>
</evidence>
<dbReference type="InterPro" id="IPR020476">
    <property type="entry name" value="Nudix_hydrolase"/>
</dbReference>
<accession>A0AAJ5UCU0</accession>
<comment type="similarity">
    <text evidence="3">Belongs to the Nudix hydrolase family.</text>
</comment>
<keyword evidence="6" id="KW-1185">Reference proteome</keyword>
<dbReference type="PROSITE" id="PS51462">
    <property type="entry name" value="NUDIX"/>
    <property type="match status" value="1"/>
</dbReference>
<dbReference type="RefSeq" id="WP_160703557.1">
    <property type="nucleotide sequence ID" value="NZ_CP112887.1"/>
</dbReference>
<proteinExistence type="inferred from homology"/>
<evidence type="ECO:0000256" key="1">
    <source>
        <dbReference type="ARBA" id="ARBA00001946"/>
    </source>
</evidence>
<dbReference type="CDD" id="cd04677">
    <property type="entry name" value="NUDIX_Hydrolase"/>
    <property type="match status" value="1"/>
</dbReference>
<dbReference type="PANTHER" id="PTHR43046">
    <property type="entry name" value="GDP-MANNOSE MANNOSYL HYDROLASE"/>
    <property type="match status" value="1"/>
</dbReference>
<dbReference type="EMBL" id="CP112887">
    <property type="protein sequence ID" value="WBW59228.1"/>
    <property type="molecule type" value="Genomic_DNA"/>
</dbReference>
<organism evidence="5 6">
    <name type="scientific">Klebsiella electrica</name>
    <dbReference type="NCBI Taxonomy" id="1259973"/>
    <lineage>
        <taxon>Bacteria</taxon>
        <taxon>Pseudomonadati</taxon>
        <taxon>Pseudomonadota</taxon>
        <taxon>Gammaproteobacteria</taxon>
        <taxon>Enterobacterales</taxon>
        <taxon>Enterobacteriaceae</taxon>
        <taxon>Klebsiella/Raoultella group</taxon>
        <taxon>Klebsiella</taxon>
    </lineage>
</organism>
<evidence type="ECO:0000313" key="5">
    <source>
        <dbReference type="EMBL" id="WBW59228.1"/>
    </source>
</evidence>
<reference evidence="5 6" key="1">
    <citation type="journal article" date="2023" name="Microbiol. Resour. Announc.">
        <title>Complete Genome Sequence of the First Colistin-Resistant Raoultella electrica Strain.</title>
        <authorList>
            <person name="Aldeia C."/>
            <person name="Campos-Madueno E.I."/>
            <person name="Sendi P."/>
            <person name="Endimiani A."/>
        </authorList>
    </citation>
    <scope>NUCLEOTIDE SEQUENCE [LARGE SCALE GENOMIC DNA]</scope>
    <source>
        <strain evidence="5 6">S2-IND-01-C</strain>
    </source>
</reference>
<protein>
    <submittedName>
        <fullName evidence="5">NUDIX domain-containing protein</fullName>
    </submittedName>
</protein>